<name>A0A0R3M0K8_9BRAD</name>
<dbReference type="EMBL" id="LLXX01000015">
    <property type="protein sequence ID" value="KRR13794.1"/>
    <property type="molecule type" value="Genomic_DNA"/>
</dbReference>
<keyword evidence="11" id="KW-0645">Protease</keyword>
<keyword evidence="3 6" id="KW-1133">Transmembrane helix</keyword>
<feature type="signal peptide" evidence="7">
    <location>
        <begin position="1"/>
        <end position="26"/>
    </location>
</feature>
<keyword evidence="4 6" id="KW-0472">Membrane</keyword>
<feature type="domain" description="NfeD1b N-terminal" evidence="10">
    <location>
        <begin position="37"/>
        <end position="136"/>
    </location>
</feature>
<evidence type="ECO:0000313" key="12">
    <source>
        <dbReference type="Proteomes" id="UP000051913"/>
    </source>
</evidence>
<accession>A0A0R3M0K8</accession>
<keyword evidence="7" id="KW-0732">Signal</keyword>
<dbReference type="FunFam" id="3.90.226.10:FF:000089">
    <property type="entry name" value="Membrane-bound serine protease"/>
    <property type="match status" value="1"/>
</dbReference>
<dbReference type="AlphaFoldDB" id="A0A0R3M0K8"/>
<comment type="caution">
    <text evidence="11">The sequence shown here is derived from an EMBL/GenBank/DDBJ whole genome shotgun (WGS) entry which is preliminary data.</text>
</comment>
<dbReference type="InterPro" id="IPR002810">
    <property type="entry name" value="NfeD-like_C"/>
</dbReference>
<evidence type="ECO:0000256" key="1">
    <source>
        <dbReference type="ARBA" id="ARBA00004141"/>
    </source>
</evidence>
<dbReference type="InterPro" id="IPR029045">
    <property type="entry name" value="ClpP/crotonase-like_dom_sf"/>
</dbReference>
<gene>
    <name evidence="11" type="ORF">CP49_22890</name>
</gene>
<dbReference type="GO" id="GO:0016020">
    <property type="term" value="C:membrane"/>
    <property type="evidence" value="ECO:0007669"/>
    <property type="project" value="UniProtKB-SubCell"/>
</dbReference>
<evidence type="ECO:0000259" key="8">
    <source>
        <dbReference type="Pfam" id="PF01957"/>
    </source>
</evidence>
<evidence type="ECO:0000256" key="3">
    <source>
        <dbReference type="ARBA" id="ARBA00022989"/>
    </source>
</evidence>
<dbReference type="RefSeq" id="WP_057848515.1">
    <property type="nucleotide sequence ID" value="NZ_LLXX01000015.1"/>
</dbReference>
<dbReference type="CDD" id="cd07020">
    <property type="entry name" value="Clp_protease_NfeD_1"/>
    <property type="match status" value="1"/>
</dbReference>
<dbReference type="SUPFAM" id="SSF141322">
    <property type="entry name" value="NfeD domain-like"/>
    <property type="match status" value="1"/>
</dbReference>
<evidence type="ECO:0000256" key="2">
    <source>
        <dbReference type="ARBA" id="ARBA00022692"/>
    </source>
</evidence>
<feature type="transmembrane region" description="Helical" evidence="6">
    <location>
        <begin position="292"/>
        <end position="310"/>
    </location>
</feature>
<feature type="transmembrane region" description="Helical" evidence="6">
    <location>
        <begin position="370"/>
        <end position="390"/>
    </location>
</feature>
<dbReference type="InterPro" id="IPR012340">
    <property type="entry name" value="NA-bd_OB-fold"/>
</dbReference>
<dbReference type="Gene3D" id="2.40.50.140">
    <property type="entry name" value="Nucleic acid-binding proteins"/>
    <property type="match status" value="1"/>
</dbReference>
<evidence type="ECO:0000256" key="7">
    <source>
        <dbReference type="SAM" id="SignalP"/>
    </source>
</evidence>
<dbReference type="GO" id="GO:0008233">
    <property type="term" value="F:peptidase activity"/>
    <property type="evidence" value="ECO:0007669"/>
    <property type="project" value="UniProtKB-KW"/>
</dbReference>
<evidence type="ECO:0000256" key="5">
    <source>
        <dbReference type="SAM" id="MobiDB-lite"/>
    </source>
</evidence>
<comment type="subcellular location">
    <subcellularLocation>
        <location evidence="1">Membrane</location>
        <topology evidence="1">Multi-pass membrane protein</topology>
    </subcellularLocation>
</comment>
<feature type="domain" description="NfeD-like C-terminal" evidence="8">
    <location>
        <begin position="403"/>
        <end position="457"/>
    </location>
</feature>
<dbReference type="Pfam" id="PF01957">
    <property type="entry name" value="NfeD"/>
    <property type="match status" value="1"/>
</dbReference>
<proteinExistence type="predicted"/>
<dbReference type="InterPro" id="IPR056738">
    <property type="entry name" value="NfeD1b_N"/>
</dbReference>
<dbReference type="PANTHER" id="PTHR33507">
    <property type="entry name" value="INNER MEMBRANE PROTEIN YBBJ"/>
    <property type="match status" value="1"/>
</dbReference>
<dbReference type="InterPro" id="IPR052165">
    <property type="entry name" value="Membrane_assoc_protease"/>
</dbReference>
<feature type="compositionally biased region" description="Basic and acidic residues" evidence="5">
    <location>
        <begin position="146"/>
        <end position="169"/>
    </location>
</feature>
<keyword evidence="2 6" id="KW-0812">Transmembrane</keyword>
<evidence type="ECO:0000256" key="4">
    <source>
        <dbReference type="ARBA" id="ARBA00023136"/>
    </source>
</evidence>
<dbReference type="Pfam" id="PF25145">
    <property type="entry name" value="NfeD1b_N"/>
    <property type="match status" value="1"/>
</dbReference>
<feature type="transmembrane region" description="Helical" evidence="6">
    <location>
        <begin position="316"/>
        <end position="333"/>
    </location>
</feature>
<dbReference type="SUPFAM" id="SSF52096">
    <property type="entry name" value="ClpP/crotonase"/>
    <property type="match status" value="1"/>
</dbReference>
<keyword evidence="11" id="KW-0378">Hydrolase</keyword>
<feature type="transmembrane region" description="Helical" evidence="6">
    <location>
        <begin position="263"/>
        <end position="285"/>
    </location>
</feature>
<evidence type="ECO:0000259" key="10">
    <source>
        <dbReference type="Pfam" id="PF25145"/>
    </source>
</evidence>
<reference evidence="11 12" key="1">
    <citation type="submission" date="2014-03" db="EMBL/GenBank/DDBJ databases">
        <title>Bradyrhizobium valentinum sp. nov., isolated from effective nodules of Lupinus mariae-josephae, a lupine endemic of basic-lime soils in Eastern Spain.</title>
        <authorList>
            <person name="Duran D."/>
            <person name="Rey L."/>
            <person name="Navarro A."/>
            <person name="Busquets A."/>
            <person name="Imperial J."/>
            <person name="Ruiz-Argueso T."/>
        </authorList>
    </citation>
    <scope>NUCLEOTIDE SEQUENCE [LARGE SCALE GENOMIC DNA]</scope>
    <source>
        <strain evidence="11 12">LmjM3</strain>
    </source>
</reference>
<feature type="region of interest" description="Disordered" evidence="5">
    <location>
        <begin position="132"/>
        <end position="170"/>
    </location>
</feature>
<evidence type="ECO:0000259" key="9">
    <source>
        <dbReference type="Pfam" id="PF24961"/>
    </source>
</evidence>
<feature type="transmembrane region" description="Helical" evidence="6">
    <location>
        <begin position="340"/>
        <end position="358"/>
    </location>
</feature>
<evidence type="ECO:0000256" key="6">
    <source>
        <dbReference type="SAM" id="Phobius"/>
    </source>
</evidence>
<dbReference type="STRING" id="1518501.CQ10_08570"/>
<dbReference type="Pfam" id="PF24961">
    <property type="entry name" value="NfeD_membrane"/>
    <property type="match status" value="1"/>
</dbReference>
<dbReference type="Proteomes" id="UP000051913">
    <property type="component" value="Unassembled WGS sequence"/>
</dbReference>
<dbReference type="GO" id="GO:0006508">
    <property type="term" value="P:proteolysis"/>
    <property type="evidence" value="ECO:0007669"/>
    <property type="project" value="UniProtKB-KW"/>
</dbReference>
<dbReference type="Gene3D" id="3.90.226.10">
    <property type="entry name" value="2-enoyl-CoA Hydratase, Chain A, domain 1"/>
    <property type="match status" value="1"/>
</dbReference>
<feature type="domain" description="NfeD integral membrane" evidence="9">
    <location>
        <begin position="271"/>
        <end position="386"/>
    </location>
</feature>
<organism evidence="11 12">
    <name type="scientific">Bradyrhizobium valentinum</name>
    <dbReference type="NCBI Taxonomy" id="1518501"/>
    <lineage>
        <taxon>Bacteria</taxon>
        <taxon>Pseudomonadati</taxon>
        <taxon>Pseudomonadota</taxon>
        <taxon>Alphaproteobacteria</taxon>
        <taxon>Hyphomicrobiales</taxon>
        <taxon>Nitrobacteraceae</taxon>
        <taxon>Bradyrhizobium</taxon>
    </lineage>
</organism>
<protein>
    <submittedName>
        <fullName evidence="11">Serine protease</fullName>
    </submittedName>
</protein>
<dbReference type="PANTHER" id="PTHR33507:SF4">
    <property type="entry name" value="NODULATION COMPETITIVENESS PROTEIN NFED"/>
    <property type="match status" value="1"/>
</dbReference>
<evidence type="ECO:0000313" key="11">
    <source>
        <dbReference type="EMBL" id="KRR13794.1"/>
    </source>
</evidence>
<dbReference type="OrthoDB" id="5289056at2"/>
<sequence length="470" mass="49005">MQTVQATLVAAAAAVALAVSPVAASAGENNSKLALTISVDGAIGPATARYVKDALTKASERRAEVVVLRMNTPGGLSTSMREIIADVLASRVPVVGYVAPSGAHAASAGTYLLYATHIAAMAPGTNLGAATPVQIGGPLPGLPDASPDKGDKDKDKKDGDQQPKTKDSMMAKATNDAVALIRSLAELRGRNADWAEKAVREAASLSANAALQANVIDLVARDQAELLRQIDGRAVEVAGGDTRHLATKDAVLEAIDPGWISRFLAVITNPNVALILLLIGVYGLIFEFTSPGAVAPGVVGTICLLLGLYALNLLPINYAGLALMLVGIVLLVIEVFNPTVVIGLGGIIAFVLGAIMLFDVEAPGYRVSWPVVGITAAMFIGLVLVVLRSLRRAGKGPVRVGAQAMRGLSAEVIDWSENEGHVFAQGERWQARGAETFKPGEVVEVANIIDLTLVVRRRPTLIGKEVRHDA</sequence>
<keyword evidence="12" id="KW-1185">Reference proteome</keyword>
<dbReference type="InterPro" id="IPR056739">
    <property type="entry name" value="NfeD_membrane"/>
</dbReference>
<feature type="chain" id="PRO_5009797185" evidence="7">
    <location>
        <begin position="27"/>
        <end position="470"/>
    </location>
</feature>